<evidence type="ECO:0000313" key="2">
    <source>
        <dbReference type="EMBL" id="MCT7942374.1"/>
    </source>
</evidence>
<dbReference type="RefSeq" id="WP_261298740.1">
    <property type="nucleotide sequence ID" value="NZ_JAMTCD010000013.1"/>
</dbReference>
<feature type="transmembrane region" description="Helical" evidence="1">
    <location>
        <begin position="69"/>
        <end position="88"/>
    </location>
</feature>
<accession>A0A9X2WND3</accession>
<reference evidence="2" key="1">
    <citation type="journal article" date="2023" name="Int. J. Syst. Evol. Microbiol.">
        <title>&lt;i&gt;Shewanella septentrionalis&lt;/i&gt; sp. nov. and &lt;i&gt;Shewanella holmiensis&lt;/i&gt; sp. nov., isolated from Baltic Sea water and sediments.</title>
        <authorList>
            <person name="Martin-Rodriguez A.J."/>
            <person name="Thorell K."/>
            <person name="Joffre E."/>
            <person name="Jensie-Markopoulos S."/>
            <person name="Moore E.R.B."/>
            <person name="Sjoling A."/>
        </authorList>
    </citation>
    <scope>NUCLEOTIDE SEQUENCE</scope>
    <source>
        <strain evidence="2">SP1S2-7</strain>
    </source>
</reference>
<keyword evidence="1" id="KW-0472">Membrane</keyword>
<gene>
    <name evidence="2" type="ORF">NE535_11280</name>
</gene>
<sequence length="378" mass="43742">MNVSDSSDNLGKWLTALAALCLIGVIAAFLIIATYGYQMGCFAFIGFNPNNLTCKISTQNDDWSTFSSLLSGSFSMIAGLGTLGVLLISMKQFKVQQSQIKHQNQRQVIIDKKNEKTEIMQLDFINKQKDLLSLQIEKIYINEFLDTLDSIEKICVDYKFSDKLNTFESFLKDDKKKDILTGELFEIINSFNMKEEYDIKTIHYFYKALRETLNIEYISKAKLGDVSVFRCPIGFNIHTVEVSINKLNSLIYQISRRFKFRLDIPNINVPKSLKLHEIISIIDKNKHYQHIRIESNLNGYIHLVLFIFEMTNSSLGPPYRNLLSIEHQMYGIDDFYNNTFTLEFIKKARIHIDTYCSNPDLLSRLNSHLNNFASEYNN</sequence>
<keyword evidence="3" id="KW-1185">Reference proteome</keyword>
<evidence type="ECO:0000313" key="3">
    <source>
        <dbReference type="Proteomes" id="UP001155546"/>
    </source>
</evidence>
<protein>
    <submittedName>
        <fullName evidence="2">Uncharacterized protein</fullName>
    </submittedName>
</protein>
<comment type="caution">
    <text evidence="2">The sequence shown here is derived from an EMBL/GenBank/DDBJ whole genome shotgun (WGS) entry which is preliminary data.</text>
</comment>
<name>A0A9X2WND3_9GAMM</name>
<dbReference type="AlphaFoldDB" id="A0A9X2WND3"/>
<keyword evidence="1" id="KW-1133">Transmembrane helix</keyword>
<dbReference type="Proteomes" id="UP001155546">
    <property type="component" value="Unassembled WGS sequence"/>
</dbReference>
<feature type="transmembrane region" description="Helical" evidence="1">
    <location>
        <begin position="12"/>
        <end position="37"/>
    </location>
</feature>
<proteinExistence type="predicted"/>
<organism evidence="2 3">
    <name type="scientific">Shewanella holmiensis</name>
    <dbReference type="NCBI Taxonomy" id="2952222"/>
    <lineage>
        <taxon>Bacteria</taxon>
        <taxon>Pseudomonadati</taxon>
        <taxon>Pseudomonadota</taxon>
        <taxon>Gammaproteobacteria</taxon>
        <taxon>Alteromonadales</taxon>
        <taxon>Shewanellaceae</taxon>
        <taxon>Shewanella</taxon>
    </lineage>
</organism>
<keyword evidence="1" id="KW-0812">Transmembrane</keyword>
<evidence type="ECO:0000256" key="1">
    <source>
        <dbReference type="SAM" id="Phobius"/>
    </source>
</evidence>
<dbReference type="EMBL" id="JAMTCD010000013">
    <property type="protein sequence ID" value="MCT7942374.1"/>
    <property type="molecule type" value="Genomic_DNA"/>
</dbReference>